<name>A0AAV1BEC0_VICFA</name>
<gene>
    <name evidence="1" type="ORF">VFH_VI161440</name>
</gene>
<protein>
    <submittedName>
        <fullName evidence="1">Uncharacterized protein</fullName>
    </submittedName>
</protein>
<dbReference type="EMBL" id="OX451741">
    <property type="protein sequence ID" value="CAI8619247.1"/>
    <property type="molecule type" value="Genomic_DNA"/>
</dbReference>
<dbReference type="AlphaFoldDB" id="A0AAV1BEC0"/>
<accession>A0AAV1BEC0</accession>
<keyword evidence="2" id="KW-1185">Reference proteome</keyword>
<organism evidence="1 2">
    <name type="scientific">Vicia faba</name>
    <name type="common">Broad bean</name>
    <name type="synonym">Faba vulgaris</name>
    <dbReference type="NCBI Taxonomy" id="3906"/>
    <lineage>
        <taxon>Eukaryota</taxon>
        <taxon>Viridiplantae</taxon>
        <taxon>Streptophyta</taxon>
        <taxon>Embryophyta</taxon>
        <taxon>Tracheophyta</taxon>
        <taxon>Spermatophyta</taxon>
        <taxon>Magnoliopsida</taxon>
        <taxon>eudicotyledons</taxon>
        <taxon>Gunneridae</taxon>
        <taxon>Pentapetalae</taxon>
        <taxon>rosids</taxon>
        <taxon>fabids</taxon>
        <taxon>Fabales</taxon>
        <taxon>Fabaceae</taxon>
        <taxon>Papilionoideae</taxon>
        <taxon>50 kb inversion clade</taxon>
        <taxon>NPAAA clade</taxon>
        <taxon>Hologalegina</taxon>
        <taxon>IRL clade</taxon>
        <taxon>Fabeae</taxon>
        <taxon>Vicia</taxon>
    </lineage>
</organism>
<dbReference type="Proteomes" id="UP001157006">
    <property type="component" value="Chromosome 6"/>
</dbReference>
<proteinExistence type="predicted"/>
<evidence type="ECO:0000313" key="2">
    <source>
        <dbReference type="Proteomes" id="UP001157006"/>
    </source>
</evidence>
<reference evidence="1 2" key="1">
    <citation type="submission" date="2023-01" db="EMBL/GenBank/DDBJ databases">
        <authorList>
            <person name="Kreplak J."/>
        </authorList>
    </citation>
    <scope>NUCLEOTIDE SEQUENCE [LARGE SCALE GENOMIC DNA]</scope>
</reference>
<evidence type="ECO:0000313" key="1">
    <source>
        <dbReference type="EMBL" id="CAI8619247.1"/>
    </source>
</evidence>
<sequence>MAFQLLCENHSSLSLAACDGRFTTRLSTLINKHSSATNTITSCPSYFFFRFTSLNLDYLQYLLLRLRSVSSRRGFIPLSSQHRPLIQFQRDEDDESKGVMQMKMMNDEEERMQFEDDDERLAGVNGKDVRCERNEEL</sequence>